<name>A0A0V8J588_9BACL</name>
<evidence type="ECO:0000259" key="3">
    <source>
        <dbReference type="Pfam" id="PF01557"/>
    </source>
</evidence>
<reference evidence="4 5" key="1">
    <citation type="journal article" date="2014" name="Antonie Van Leeuwenhoek">
        <title>Fictibacillus enclensis sp. nov., isolated from marine sediment.</title>
        <authorList>
            <person name="Dastager S.G."/>
            <person name="Mawlankar R."/>
            <person name="Srinivasan K."/>
            <person name="Tang S.K."/>
            <person name="Lee J.C."/>
            <person name="Ramana V.V."/>
            <person name="Shouche Y.S."/>
        </authorList>
    </citation>
    <scope>NUCLEOTIDE SEQUENCE [LARGE SCALE GENOMIC DNA]</scope>
    <source>
        <strain evidence="4 5">NIO-1003</strain>
    </source>
</reference>
<dbReference type="PANTHER" id="PTHR42796:SF4">
    <property type="entry name" value="FUMARYLACETOACETATE HYDROLASE DOMAIN-CONTAINING PROTEIN 2A"/>
    <property type="match status" value="1"/>
</dbReference>
<dbReference type="OrthoDB" id="9805307at2"/>
<dbReference type="InterPro" id="IPR051121">
    <property type="entry name" value="FAH"/>
</dbReference>
<proteinExistence type="inferred from homology"/>
<comment type="similarity">
    <text evidence="1">Belongs to the FAH family.</text>
</comment>
<keyword evidence="2" id="KW-0479">Metal-binding</keyword>
<dbReference type="InterPro" id="IPR036663">
    <property type="entry name" value="Fumarylacetoacetase_C_sf"/>
</dbReference>
<feature type="domain" description="Fumarylacetoacetase-like C-terminal" evidence="3">
    <location>
        <begin position="87"/>
        <end position="285"/>
    </location>
</feature>
<sequence>MRLSTLVINGEEQAAIVTNNGAILIETINEQFQQRFETTVFKIIQSNQLTRLTDWYGAKEGEELEQVCEVIPKDQFEYAPLYKHPRKIWGIGLNYVEHASDLSEKAPNTEPASFMKPDTTIIGYNDTILVPFQSERTTAEAELGIVIGQECKDVSEEDAQSVIAGYTTIIDMTAEDILQRNPRYLTRSKSFDTFFSFGPELVTPDEVEDVHELNVSTIINGNVHRKNVVANMTFRPWDLVSFHSKVMTLLPGDILSTGTPGAVVIRDGDIVECQIDGFTPLINKVEDLKVTKANHQAEKAVSKN</sequence>
<dbReference type="InterPro" id="IPR011234">
    <property type="entry name" value="Fumarylacetoacetase-like_C"/>
</dbReference>
<dbReference type="Gene3D" id="3.90.850.10">
    <property type="entry name" value="Fumarylacetoacetase-like, C-terminal domain"/>
    <property type="match status" value="1"/>
</dbReference>
<evidence type="ECO:0000313" key="4">
    <source>
        <dbReference type="EMBL" id="KSU82125.1"/>
    </source>
</evidence>
<dbReference type="EMBL" id="LNQN01000005">
    <property type="protein sequence ID" value="KSU82125.1"/>
    <property type="molecule type" value="Genomic_DNA"/>
</dbReference>
<dbReference type="AlphaFoldDB" id="A0A0V8J588"/>
<dbReference type="GO" id="GO:0046872">
    <property type="term" value="F:metal ion binding"/>
    <property type="evidence" value="ECO:0007669"/>
    <property type="project" value="UniProtKB-KW"/>
</dbReference>
<dbReference type="GO" id="GO:0044281">
    <property type="term" value="P:small molecule metabolic process"/>
    <property type="evidence" value="ECO:0007669"/>
    <property type="project" value="UniProtKB-ARBA"/>
</dbReference>
<dbReference type="RefSeq" id="WP_061974111.1">
    <property type="nucleotide sequence ID" value="NZ_FMAV01000003.1"/>
</dbReference>
<organism evidence="4 5">
    <name type="scientific">Fictibacillus enclensis</name>
    <dbReference type="NCBI Taxonomy" id="1017270"/>
    <lineage>
        <taxon>Bacteria</taxon>
        <taxon>Bacillati</taxon>
        <taxon>Bacillota</taxon>
        <taxon>Bacilli</taxon>
        <taxon>Bacillales</taxon>
        <taxon>Fictibacillaceae</taxon>
        <taxon>Fictibacillus</taxon>
    </lineage>
</organism>
<dbReference type="GO" id="GO:0016787">
    <property type="term" value="F:hydrolase activity"/>
    <property type="evidence" value="ECO:0007669"/>
    <property type="project" value="UniProtKB-KW"/>
</dbReference>
<dbReference type="Proteomes" id="UP000054099">
    <property type="component" value="Unassembled WGS sequence"/>
</dbReference>
<comment type="caution">
    <text evidence="4">The sequence shown here is derived from an EMBL/GenBank/DDBJ whole genome shotgun (WGS) entry which is preliminary data.</text>
</comment>
<evidence type="ECO:0000256" key="2">
    <source>
        <dbReference type="ARBA" id="ARBA00022723"/>
    </source>
</evidence>
<evidence type="ECO:0000256" key="1">
    <source>
        <dbReference type="ARBA" id="ARBA00010211"/>
    </source>
</evidence>
<dbReference type="SUPFAM" id="SSF56529">
    <property type="entry name" value="FAH"/>
    <property type="match status" value="1"/>
</dbReference>
<keyword evidence="4" id="KW-0378">Hydrolase</keyword>
<accession>A0A0V8J588</accession>
<protein>
    <submittedName>
        <fullName evidence="4">Fumarylacetoacetate hydrolase</fullName>
    </submittedName>
</protein>
<evidence type="ECO:0000313" key="5">
    <source>
        <dbReference type="Proteomes" id="UP000054099"/>
    </source>
</evidence>
<gene>
    <name evidence="4" type="ORF">AS030_17820</name>
</gene>
<dbReference type="PANTHER" id="PTHR42796">
    <property type="entry name" value="FUMARYLACETOACETATE HYDROLASE DOMAIN-CONTAINING PROTEIN 2A-RELATED"/>
    <property type="match status" value="1"/>
</dbReference>
<dbReference type="Pfam" id="PF01557">
    <property type="entry name" value="FAA_hydrolase"/>
    <property type="match status" value="1"/>
</dbReference>
<keyword evidence="5" id="KW-1185">Reference proteome</keyword>